<proteinExistence type="predicted"/>
<dbReference type="InterPro" id="IPR011010">
    <property type="entry name" value="DNA_brk_join_enz"/>
</dbReference>
<evidence type="ECO:0000313" key="6">
    <source>
        <dbReference type="Proteomes" id="UP001175271"/>
    </source>
</evidence>
<evidence type="ECO:0000256" key="3">
    <source>
        <dbReference type="SAM" id="SignalP"/>
    </source>
</evidence>
<dbReference type="Gene3D" id="1.10.443.10">
    <property type="entry name" value="Intergrase catalytic core"/>
    <property type="match status" value="1"/>
</dbReference>
<feature type="signal peptide" evidence="3">
    <location>
        <begin position="1"/>
        <end position="16"/>
    </location>
</feature>
<keyword evidence="2" id="KW-0233">DNA recombination</keyword>
<feature type="chain" id="PRO_5041249910" description="Tyr recombinase domain-containing protein" evidence="3">
    <location>
        <begin position="17"/>
        <end position="292"/>
    </location>
</feature>
<evidence type="ECO:0000313" key="5">
    <source>
        <dbReference type="EMBL" id="KAK0390272.1"/>
    </source>
</evidence>
<dbReference type="Proteomes" id="UP001175271">
    <property type="component" value="Unassembled WGS sequence"/>
</dbReference>
<evidence type="ECO:0000256" key="2">
    <source>
        <dbReference type="ARBA" id="ARBA00023172"/>
    </source>
</evidence>
<dbReference type="GO" id="GO:0003677">
    <property type="term" value="F:DNA binding"/>
    <property type="evidence" value="ECO:0007669"/>
    <property type="project" value="UniProtKB-KW"/>
</dbReference>
<dbReference type="Pfam" id="PF00589">
    <property type="entry name" value="Phage_integrase"/>
    <property type="match status" value="1"/>
</dbReference>
<keyword evidence="1" id="KW-0238">DNA-binding</keyword>
<dbReference type="InterPro" id="IPR013762">
    <property type="entry name" value="Integrase-like_cat_sf"/>
</dbReference>
<sequence>MVRFLASNILLSAVVGLRIHTLANKFNSWRRNGSTPPTEEEVLAFLGQLFCATSSVSVVQSAAAALKWNMKFSPGSNPVDSVWIRAFLDGLRRQAPPVQHHPKVTEAEMRLIAGWEPPTIKDRRMVTYLCLLYAACLRPSEGLQLLWNQINFSDSDMQIRVEKDKTRKEGPPRITPIRKSSSSLCAVHILQNWLQVAPKSEFVFPSLRNPKIAFSYGAARKELARLVGALGLQENLTLHGFRGGSATAAIANGAPIDEVMRFGGWKRQATLDAYVEVSAATVPTASASFDYL</sequence>
<reference evidence="5" key="1">
    <citation type="submission" date="2023-06" db="EMBL/GenBank/DDBJ databases">
        <title>Genomic analysis of the entomopathogenic nematode Steinernema hermaphroditum.</title>
        <authorList>
            <person name="Schwarz E.M."/>
            <person name="Heppert J.K."/>
            <person name="Baniya A."/>
            <person name="Schwartz H.T."/>
            <person name="Tan C.-H."/>
            <person name="Antoshechkin I."/>
            <person name="Sternberg P.W."/>
            <person name="Goodrich-Blair H."/>
            <person name="Dillman A.R."/>
        </authorList>
    </citation>
    <scope>NUCLEOTIDE SEQUENCE</scope>
    <source>
        <strain evidence="5">PS9179</strain>
        <tissue evidence="5">Whole animal</tissue>
    </source>
</reference>
<name>A0AA39LAM8_9BILA</name>
<dbReference type="PANTHER" id="PTHR34605">
    <property type="entry name" value="PHAGE_INTEGRASE DOMAIN-CONTAINING PROTEIN"/>
    <property type="match status" value="1"/>
</dbReference>
<gene>
    <name evidence="5" type="ORF">QR680_019384</name>
</gene>
<protein>
    <recommendedName>
        <fullName evidence="4">Tyr recombinase domain-containing protein</fullName>
    </recommendedName>
</protein>
<dbReference type="PROSITE" id="PS51898">
    <property type="entry name" value="TYR_RECOMBINASE"/>
    <property type="match status" value="1"/>
</dbReference>
<dbReference type="GO" id="GO:0015074">
    <property type="term" value="P:DNA integration"/>
    <property type="evidence" value="ECO:0007669"/>
    <property type="project" value="InterPro"/>
</dbReference>
<dbReference type="AlphaFoldDB" id="A0AA39LAM8"/>
<comment type="caution">
    <text evidence="5">The sequence shown here is derived from an EMBL/GenBank/DDBJ whole genome shotgun (WGS) entry which is preliminary data.</text>
</comment>
<evidence type="ECO:0000256" key="1">
    <source>
        <dbReference type="ARBA" id="ARBA00023125"/>
    </source>
</evidence>
<dbReference type="SUPFAM" id="SSF56349">
    <property type="entry name" value="DNA breaking-rejoining enzymes"/>
    <property type="match status" value="1"/>
</dbReference>
<dbReference type="InterPro" id="IPR010998">
    <property type="entry name" value="Integrase_recombinase_N"/>
</dbReference>
<dbReference type="InterPro" id="IPR052925">
    <property type="entry name" value="Phage_Integrase-like_Recomb"/>
</dbReference>
<dbReference type="InterPro" id="IPR002104">
    <property type="entry name" value="Integrase_catalytic"/>
</dbReference>
<dbReference type="Gene3D" id="1.10.150.130">
    <property type="match status" value="1"/>
</dbReference>
<dbReference type="SUPFAM" id="SSF47823">
    <property type="entry name" value="lambda integrase-like, N-terminal domain"/>
    <property type="match status" value="1"/>
</dbReference>
<accession>A0AA39LAM8</accession>
<organism evidence="5 6">
    <name type="scientific">Steinernema hermaphroditum</name>
    <dbReference type="NCBI Taxonomy" id="289476"/>
    <lineage>
        <taxon>Eukaryota</taxon>
        <taxon>Metazoa</taxon>
        <taxon>Ecdysozoa</taxon>
        <taxon>Nematoda</taxon>
        <taxon>Chromadorea</taxon>
        <taxon>Rhabditida</taxon>
        <taxon>Tylenchina</taxon>
        <taxon>Panagrolaimomorpha</taxon>
        <taxon>Strongyloidoidea</taxon>
        <taxon>Steinernematidae</taxon>
        <taxon>Steinernema</taxon>
    </lineage>
</organism>
<dbReference type="GO" id="GO:0006310">
    <property type="term" value="P:DNA recombination"/>
    <property type="evidence" value="ECO:0007669"/>
    <property type="project" value="UniProtKB-KW"/>
</dbReference>
<evidence type="ECO:0000259" key="4">
    <source>
        <dbReference type="PROSITE" id="PS51898"/>
    </source>
</evidence>
<feature type="domain" description="Tyr recombinase" evidence="4">
    <location>
        <begin position="100"/>
        <end position="287"/>
    </location>
</feature>
<keyword evidence="6" id="KW-1185">Reference proteome</keyword>
<dbReference type="EMBL" id="JAUCMV010000009">
    <property type="protein sequence ID" value="KAK0390272.1"/>
    <property type="molecule type" value="Genomic_DNA"/>
</dbReference>
<dbReference type="PANTHER" id="PTHR34605:SF4">
    <property type="entry name" value="DNA ADENINE METHYLTRANSFERASE"/>
    <property type="match status" value="1"/>
</dbReference>
<keyword evidence="3" id="KW-0732">Signal</keyword>